<dbReference type="SMART" id="SM00271">
    <property type="entry name" value="DnaJ"/>
    <property type="match status" value="1"/>
</dbReference>
<dbReference type="GO" id="GO:0005737">
    <property type="term" value="C:cytoplasm"/>
    <property type="evidence" value="ECO:0007669"/>
    <property type="project" value="TreeGrafter"/>
</dbReference>
<evidence type="ECO:0000256" key="5">
    <source>
        <dbReference type="ARBA" id="ARBA00023186"/>
    </source>
</evidence>
<keyword evidence="2" id="KW-0677">Repeat</keyword>
<dbReference type="CDD" id="cd06257">
    <property type="entry name" value="DnaJ"/>
    <property type="match status" value="1"/>
</dbReference>
<dbReference type="Gene3D" id="2.60.260.20">
    <property type="entry name" value="Urease metallochaperone UreE, N-terminal domain"/>
    <property type="match status" value="2"/>
</dbReference>
<evidence type="ECO:0000256" key="1">
    <source>
        <dbReference type="ARBA" id="ARBA00022723"/>
    </source>
</evidence>
<dbReference type="PATRIC" id="fig|1618429.3.peg.1001"/>
<evidence type="ECO:0000256" key="4">
    <source>
        <dbReference type="ARBA" id="ARBA00022833"/>
    </source>
</evidence>
<dbReference type="PANTHER" id="PTHR43096:SF52">
    <property type="entry name" value="DNAJ HOMOLOG 1, MITOCHONDRIAL-RELATED"/>
    <property type="match status" value="1"/>
</dbReference>
<dbReference type="PRINTS" id="PR00625">
    <property type="entry name" value="JDOMAIN"/>
</dbReference>
<accession>A0A0G0YQX1</accession>
<gene>
    <name evidence="7" type="ORF">UU67_C0058G0003</name>
</gene>
<dbReference type="SUPFAM" id="SSF46565">
    <property type="entry name" value="Chaperone J-domain"/>
    <property type="match status" value="1"/>
</dbReference>
<evidence type="ECO:0000313" key="7">
    <source>
        <dbReference type="EMBL" id="KKS12061.1"/>
    </source>
</evidence>
<dbReference type="PANTHER" id="PTHR43096">
    <property type="entry name" value="DNAJ HOMOLOG 1, MITOCHONDRIAL-RELATED"/>
    <property type="match status" value="1"/>
</dbReference>
<keyword evidence="1" id="KW-0479">Metal-binding</keyword>
<dbReference type="PROSITE" id="PS00636">
    <property type="entry name" value="DNAJ_1"/>
    <property type="match status" value="1"/>
</dbReference>
<dbReference type="GO" id="GO:0051082">
    <property type="term" value="F:unfolded protein binding"/>
    <property type="evidence" value="ECO:0007669"/>
    <property type="project" value="InterPro"/>
</dbReference>
<organism evidence="7 8">
    <name type="scientific">Candidatus Daviesbacteria bacterium GW2011_GWB1_41_5</name>
    <dbReference type="NCBI Taxonomy" id="1618429"/>
    <lineage>
        <taxon>Bacteria</taxon>
        <taxon>Candidatus Daviesiibacteriota</taxon>
    </lineage>
</organism>
<evidence type="ECO:0000313" key="8">
    <source>
        <dbReference type="Proteomes" id="UP000034753"/>
    </source>
</evidence>
<protein>
    <submittedName>
        <fullName evidence="7">DnaJ-like protein chaperone protein</fullName>
    </submittedName>
</protein>
<comment type="caution">
    <text evidence="7">The sequence shown here is derived from an EMBL/GenBank/DDBJ whole genome shotgun (WGS) entry which is preliminary data.</text>
</comment>
<dbReference type="InterPro" id="IPR036869">
    <property type="entry name" value="J_dom_sf"/>
</dbReference>
<dbReference type="FunFam" id="2.60.260.20:FF:000005">
    <property type="entry name" value="Chaperone protein dnaJ 1, mitochondrial"/>
    <property type="match status" value="1"/>
</dbReference>
<proteinExistence type="predicted"/>
<dbReference type="AlphaFoldDB" id="A0A0G0YQX1"/>
<dbReference type="CDD" id="cd10747">
    <property type="entry name" value="DnaJ_C"/>
    <property type="match status" value="1"/>
</dbReference>
<evidence type="ECO:0000259" key="6">
    <source>
        <dbReference type="PROSITE" id="PS50076"/>
    </source>
</evidence>
<keyword evidence="3" id="KW-0863">Zinc-finger</keyword>
<feature type="domain" description="J" evidence="6">
    <location>
        <begin position="5"/>
        <end position="69"/>
    </location>
</feature>
<dbReference type="InterPro" id="IPR002939">
    <property type="entry name" value="DnaJ_C"/>
</dbReference>
<dbReference type="GO" id="GO:0042026">
    <property type="term" value="P:protein refolding"/>
    <property type="evidence" value="ECO:0007669"/>
    <property type="project" value="TreeGrafter"/>
</dbReference>
<sequence length="303" mass="33104">MSKKDYYDTLGINKSASEAEIKSAYRRLARQHHPDVDKSAGAADRFKEVSEAYQVLSDPGKRKTYDQFGKAAFDPSAGSGPYGPGAGAGNPFGGGFRTYSYSTGGQSGFDGDFGGFEDPFELFSQIFGGGSPFGGRAYQRHPTYQMEISFDEAIHGATKAIEFQEEGGRRKRLTIKVPPGVDSGTRMRFSGIDIVFRVSRHPEFLREGPDIFSEVTLNIPQLVLGDVVEVKTVQGKVNLKIPAGTEPGSLIKIKGRGTPKLGSSSTGDHYVRVKVEIPKKLTSTERELYEELANLKGKKKGWF</sequence>
<dbReference type="SUPFAM" id="SSF49493">
    <property type="entry name" value="HSP40/DnaJ peptide-binding domain"/>
    <property type="match status" value="2"/>
</dbReference>
<dbReference type="Gene3D" id="1.10.287.110">
    <property type="entry name" value="DnaJ domain"/>
    <property type="match status" value="1"/>
</dbReference>
<evidence type="ECO:0000256" key="3">
    <source>
        <dbReference type="ARBA" id="ARBA00022771"/>
    </source>
</evidence>
<dbReference type="Pfam" id="PF00226">
    <property type="entry name" value="DnaJ"/>
    <property type="match status" value="1"/>
</dbReference>
<dbReference type="GO" id="GO:0008270">
    <property type="term" value="F:zinc ion binding"/>
    <property type="evidence" value="ECO:0007669"/>
    <property type="project" value="UniProtKB-KW"/>
</dbReference>
<keyword evidence="4" id="KW-0862">Zinc</keyword>
<dbReference type="InterPro" id="IPR008971">
    <property type="entry name" value="HSP40/DnaJ_pept-bd"/>
</dbReference>
<keyword evidence="5" id="KW-0143">Chaperone</keyword>
<reference evidence="7 8" key="1">
    <citation type="journal article" date="2015" name="Nature">
        <title>rRNA introns, odd ribosomes, and small enigmatic genomes across a large radiation of phyla.</title>
        <authorList>
            <person name="Brown C.T."/>
            <person name="Hug L.A."/>
            <person name="Thomas B.C."/>
            <person name="Sharon I."/>
            <person name="Castelle C.J."/>
            <person name="Singh A."/>
            <person name="Wilkins M.J."/>
            <person name="Williams K.H."/>
            <person name="Banfield J.F."/>
        </authorList>
    </citation>
    <scope>NUCLEOTIDE SEQUENCE [LARGE SCALE GENOMIC DNA]</scope>
</reference>
<dbReference type="Proteomes" id="UP000034753">
    <property type="component" value="Unassembled WGS sequence"/>
</dbReference>
<dbReference type="InterPro" id="IPR001623">
    <property type="entry name" value="DnaJ_domain"/>
</dbReference>
<dbReference type="EMBL" id="LCBN01000058">
    <property type="protein sequence ID" value="KKS12061.1"/>
    <property type="molecule type" value="Genomic_DNA"/>
</dbReference>
<dbReference type="Pfam" id="PF01556">
    <property type="entry name" value="DnaJ_C"/>
    <property type="match status" value="1"/>
</dbReference>
<dbReference type="InterPro" id="IPR018253">
    <property type="entry name" value="DnaJ_domain_CS"/>
</dbReference>
<dbReference type="PROSITE" id="PS50076">
    <property type="entry name" value="DNAJ_2"/>
    <property type="match status" value="1"/>
</dbReference>
<evidence type="ECO:0000256" key="2">
    <source>
        <dbReference type="ARBA" id="ARBA00022737"/>
    </source>
</evidence>
<name>A0A0G0YQX1_9BACT</name>